<proteinExistence type="predicted"/>
<accession>A0ACC8X8A5</accession>
<gene>
    <name evidence="1" type="ORF">AN396_11650</name>
</gene>
<reference evidence="1" key="1">
    <citation type="submission" date="2016-08" db="EMBL/GenBank/DDBJ databases">
        <authorList>
            <person name="Ngugi D.K."/>
            <person name="Miyake S."/>
            <person name="Stingl U."/>
        </authorList>
    </citation>
    <scope>NUCLEOTIDE SEQUENCE</scope>
    <source>
        <strain evidence="1">SCG-B11WGA-EpuloA1</strain>
    </source>
</reference>
<dbReference type="Proteomes" id="UP000188605">
    <property type="component" value="Unassembled WGS sequence"/>
</dbReference>
<comment type="caution">
    <text evidence="1">The sequence shown here is derived from an EMBL/GenBank/DDBJ whole genome shotgun (WGS) entry which is preliminary data.</text>
</comment>
<name>A0ACC8X8A5_9FIRM</name>
<dbReference type="EMBL" id="LJDB01000096">
    <property type="protein sequence ID" value="ONI38134.1"/>
    <property type="molecule type" value="Genomic_DNA"/>
</dbReference>
<sequence length="307" mass="35724">MIESQKVIDEANTIVETLCNIKQAQYTLLSFNKVVILINLRDNGTYFKNPIYTHKNYFSYYISPDIELLFDLIHLFFFATYKIYKRGNLFYTQQTFTQSSILNRLGIIPSSRANIDYKFKNDNPFDFRSHNLEILKRYYGVSRIEKDEKILYQTRISKPNTIIIGVFESEVEAAIAYNKAVDYLKSIGKQYKLNSNIIIYITKQEYENIYSKIELPFKLTNKVPQNIKKFRGVVDHKSGFKACIGYKGKSVYLGLFSTEIRAAQAYNLASYILKGHKGYRNPVSPIFNFSDQSNIIAALQKNGWRPN</sequence>
<keyword evidence="2" id="KW-1185">Reference proteome</keyword>
<evidence type="ECO:0000313" key="2">
    <source>
        <dbReference type="Proteomes" id="UP000188605"/>
    </source>
</evidence>
<protein>
    <submittedName>
        <fullName evidence="1">Uncharacterized protein</fullName>
    </submittedName>
</protein>
<organism evidence="1 2">
    <name type="scientific">Candidatus Epulonipiscium fishelsonii</name>
    <dbReference type="NCBI Taxonomy" id="77094"/>
    <lineage>
        <taxon>Bacteria</taxon>
        <taxon>Bacillati</taxon>
        <taxon>Bacillota</taxon>
        <taxon>Clostridia</taxon>
        <taxon>Lachnospirales</taxon>
        <taxon>Lachnospiraceae</taxon>
        <taxon>Candidatus Epulonipiscium</taxon>
    </lineage>
</organism>
<evidence type="ECO:0000313" key="1">
    <source>
        <dbReference type="EMBL" id="ONI38134.1"/>
    </source>
</evidence>